<protein>
    <recommendedName>
        <fullName evidence="2">PB1-like domain-containing protein</fullName>
    </recommendedName>
</protein>
<comment type="caution">
    <text evidence="3">The sequence shown here is derived from an EMBL/GenBank/DDBJ whole genome shotgun (WGS) entry which is preliminary data.</text>
</comment>
<gene>
    <name evidence="3" type="ORF">PIB30_066255</name>
</gene>
<feature type="compositionally biased region" description="Gly residues" evidence="1">
    <location>
        <begin position="168"/>
        <end position="186"/>
    </location>
</feature>
<keyword evidence="4" id="KW-1185">Reference proteome</keyword>
<dbReference type="Proteomes" id="UP001341840">
    <property type="component" value="Unassembled WGS sequence"/>
</dbReference>
<feature type="domain" description="PB1-like" evidence="2">
    <location>
        <begin position="21"/>
        <end position="79"/>
    </location>
</feature>
<name>A0ABU6QMY4_9FABA</name>
<feature type="region of interest" description="Disordered" evidence="1">
    <location>
        <begin position="101"/>
        <end position="216"/>
    </location>
</feature>
<accession>A0ABU6QMY4</accession>
<proteinExistence type="predicted"/>
<reference evidence="3 4" key="1">
    <citation type="journal article" date="2023" name="Plants (Basel)">
        <title>Bridging the Gap: Combining Genomics and Transcriptomics Approaches to Understand Stylosanthes scabra, an Orphan Legume from the Brazilian Caatinga.</title>
        <authorList>
            <person name="Ferreira-Neto J.R.C."/>
            <person name="da Silva M.D."/>
            <person name="Binneck E."/>
            <person name="de Melo N.F."/>
            <person name="da Silva R.H."/>
            <person name="de Melo A.L.T.M."/>
            <person name="Pandolfi V."/>
            <person name="Bustamante F.O."/>
            <person name="Brasileiro-Vidal A.C."/>
            <person name="Benko-Iseppon A.M."/>
        </authorList>
    </citation>
    <scope>NUCLEOTIDE SEQUENCE [LARGE SCALE GENOMIC DNA]</scope>
    <source>
        <tissue evidence="3">Leaves</tissue>
    </source>
</reference>
<dbReference type="EMBL" id="JASCZI010000673">
    <property type="protein sequence ID" value="MED6112933.1"/>
    <property type="molecule type" value="Genomic_DNA"/>
</dbReference>
<evidence type="ECO:0000313" key="4">
    <source>
        <dbReference type="Proteomes" id="UP001341840"/>
    </source>
</evidence>
<organism evidence="3 4">
    <name type="scientific">Stylosanthes scabra</name>
    <dbReference type="NCBI Taxonomy" id="79078"/>
    <lineage>
        <taxon>Eukaryota</taxon>
        <taxon>Viridiplantae</taxon>
        <taxon>Streptophyta</taxon>
        <taxon>Embryophyta</taxon>
        <taxon>Tracheophyta</taxon>
        <taxon>Spermatophyta</taxon>
        <taxon>Magnoliopsida</taxon>
        <taxon>eudicotyledons</taxon>
        <taxon>Gunneridae</taxon>
        <taxon>Pentapetalae</taxon>
        <taxon>rosids</taxon>
        <taxon>fabids</taxon>
        <taxon>Fabales</taxon>
        <taxon>Fabaceae</taxon>
        <taxon>Papilionoideae</taxon>
        <taxon>50 kb inversion clade</taxon>
        <taxon>dalbergioids sensu lato</taxon>
        <taxon>Dalbergieae</taxon>
        <taxon>Pterocarpus clade</taxon>
        <taxon>Stylosanthes</taxon>
    </lineage>
</organism>
<evidence type="ECO:0000259" key="2">
    <source>
        <dbReference type="Pfam" id="PF26130"/>
    </source>
</evidence>
<feature type="compositionally biased region" description="Acidic residues" evidence="1">
    <location>
        <begin position="196"/>
        <end position="216"/>
    </location>
</feature>
<sequence>MRYSHNADANLCGSCVSSRWKELGKQIGYLKFKAMFWHELNVIEFDHGLHEIRSDRDINEMCDFTMIHNLTKIHVYLEHPVDVPIFPEVVLTRSSSPSDFYESAEDEAYKSPLPGYESDDSGEESPRKKTRSEFVSPKKKIMNPQSKRYTGKRRNVHILSGSESGAPNGSGFGSASGSGPAGGGEQFGPNISTNDSFEEENVFDDGEEIPEEEIPQ</sequence>
<dbReference type="InterPro" id="IPR058594">
    <property type="entry name" value="PB1-like_dom_pln"/>
</dbReference>
<dbReference type="Pfam" id="PF26130">
    <property type="entry name" value="PB1-like"/>
    <property type="match status" value="1"/>
</dbReference>
<evidence type="ECO:0000313" key="3">
    <source>
        <dbReference type="EMBL" id="MED6112933.1"/>
    </source>
</evidence>
<evidence type="ECO:0000256" key="1">
    <source>
        <dbReference type="SAM" id="MobiDB-lite"/>
    </source>
</evidence>